<accession>A0A8S5MCQ6</accession>
<sequence>MSYNICSDFRFWCQKVLPLVYDESLSYYEVLCKLTEYIVKMFETQESFQENLDKLGLRQEQVEQDFSTLKTTVTEQLNQMQNLLNDIRDGKYADLYIDSLQAYIDQNLQNMVKGIVSYVSFGLTANGYFAAYIPPAWDFLGFDTVPYGEPLAGHLVLQW</sequence>
<name>A0A8S5MCQ6_9CAUD</name>
<reference evidence="1" key="1">
    <citation type="journal article" date="2021" name="Proc. Natl. Acad. Sci. U.S.A.">
        <title>A Catalog of Tens of Thousands of Viruses from Human Metagenomes Reveals Hidden Associations with Chronic Diseases.</title>
        <authorList>
            <person name="Tisza M.J."/>
            <person name="Buck C.B."/>
        </authorList>
    </citation>
    <scope>NUCLEOTIDE SEQUENCE</scope>
    <source>
        <strain evidence="1">Cty0j11</strain>
    </source>
</reference>
<dbReference type="EMBL" id="BK014877">
    <property type="protein sequence ID" value="DAD80004.1"/>
    <property type="molecule type" value="Genomic_DNA"/>
</dbReference>
<organism evidence="1">
    <name type="scientific">Podoviridae sp. cty0j11</name>
    <dbReference type="NCBI Taxonomy" id="2826592"/>
    <lineage>
        <taxon>Viruses</taxon>
        <taxon>Duplodnaviria</taxon>
        <taxon>Heunggongvirae</taxon>
        <taxon>Uroviricota</taxon>
        <taxon>Caudoviricetes</taxon>
    </lineage>
</organism>
<evidence type="ECO:0000313" key="1">
    <source>
        <dbReference type="EMBL" id="DAD80004.1"/>
    </source>
</evidence>
<protein>
    <submittedName>
        <fullName evidence="1">Uncharacterized protein</fullName>
    </submittedName>
</protein>
<proteinExistence type="predicted"/>